<accession>A0A2J8QZ54</accession>
<feature type="non-terminal residue" evidence="2">
    <location>
        <position position="1"/>
    </location>
</feature>
<name>A0A2J8QZ54_PONAB</name>
<dbReference type="AlphaFoldDB" id="A0A2J8QZ54"/>
<feature type="region of interest" description="Disordered" evidence="1">
    <location>
        <begin position="1"/>
        <end position="72"/>
    </location>
</feature>
<proteinExistence type="predicted"/>
<protein>
    <submittedName>
        <fullName evidence="2">SSX3 isoform 1</fullName>
    </submittedName>
</protein>
<dbReference type="PANTHER" id="PTHR14112">
    <property type="entry name" value="SYNOVIAL SARCOMA, X MEMBER"/>
    <property type="match status" value="1"/>
</dbReference>
<dbReference type="PANTHER" id="PTHR14112:SF19">
    <property type="entry name" value="PROTEIN SSX3"/>
    <property type="match status" value="1"/>
</dbReference>
<dbReference type="GO" id="GO:0005634">
    <property type="term" value="C:nucleus"/>
    <property type="evidence" value="ECO:0007669"/>
    <property type="project" value="TreeGrafter"/>
</dbReference>
<evidence type="ECO:0000313" key="2">
    <source>
        <dbReference type="EMBL" id="PNJ01544.1"/>
    </source>
</evidence>
<evidence type="ECO:0000256" key="1">
    <source>
        <dbReference type="SAM" id="MobiDB-lite"/>
    </source>
</evidence>
<comment type="caution">
    <text evidence="2">The sequence shown here is derived from an EMBL/GenBank/DDBJ whole genome shotgun (WGS) entry which is preliminary data.</text>
</comment>
<organism evidence="2">
    <name type="scientific">Pongo abelii</name>
    <name type="common">Sumatran orangutan</name>
    <name type="synonym">Pongo pygmaeus abelii</name>
    <dbReference type="NCBI Taxonomy" id="9601"/>
    <lineage>
        <taxon>Eukaryota</taxon>
        <taxon>Metazoa</taxon>
        <taxon>Chordata</taxon>
        <taxon>Craniata</taxon>
        <taxon>Vertebrata</taxon>
        <taxon>Euteleostomi</taxon>
        <taxon>Mammalia</taxon>
        <taxon>Eutheria</taxon>
        <taxon>Euarchontoglires</taxon>
        <taxon>Primates</taxon>
        <taxon>Haplorrhini</taxon>
        <taxon>Catarrhini</taxon>
        <taxon>Hominidae</taxon>
        <taxon>Pongo</taxon>
    </lineage>
</organism>
<sequence>ERPQMTFGRLQRILPKIMPKKSAEEGNDSKGVPEASGPQNDGKQLYPPGNPSTSEKINKTSGKRKQFGNQPSGFPGYVQLCGLVVWHESQTSLGPGWAEELAQLQMRC</sequence>
<dbReference type="EMBL" id="NDHI03004413">
    <property type="protein sequence ID" value="PNJ01544.1"/>
    <property type="molecule type" value="Genomic_DNA"/>
</dbReference>
<reference evidence="2" key="1">
    <citation type="submission" date="2017-12" db="EMBL/GenBank/DDBJ databases">
        <title>High-resolution comparative analysis of great ape genomes.</title>
        <authorList>
            <person name="Pollen A."/>
            <person name="Hastie A."/>
            <person name="Hormozdiari F."/>
            <person name="Dougherty M."/>
            <person name="Liu R."/>
            <person name="Chaisson M."/>
            <person name="Hoppe E."/>
            <person name="Hill C."/>
            <person name="Pang A."/>
            <person name="Hillier L."/>
            <person name="Baker C."/>
            <person name="Armstrong J."/>
            <person name="Shendure J."/>
            <person name="Paten B."/>
            <person name="Wilson R."/>
            <person name="Chao H."/>
            <person name="Schneider V."/>
            <person name="Ventura M."/>
            <person name="Kronenberg Z."/>
            <person name="Murali S."/>
            <person name="Gordon D."/>
            <person name="Cantsilieris S."/>
            <person name="Munson K."/>
            <person name="Nelson B."/>
            <person name="Raja A."/>
            <person name="Underwood J."/>
            <person name="Diekhans M."/>
            <person name="Fiddes I."/>
            <person name="Haussler D."/>
            <person name="Eichler E."/>
        </authorList>
    </citation>
    <scope>NUCLEOTIDE SEQUENCE [LARGE SCALE GENOMIC DNA]</scope>
    <source>
        <strain evidence="2">Susie</strain>
    </source>
</reference>
<gene>
    <name evidence="2" type="ORF">CR201_G0055896</name>
</gene>